<organism evidence="1 2">
    <name type="scientific">Romeriopsis navalis LEGE 11480</name>
    <dbReference type="NCBI Taxonomy" id="2777977"/>
    <lineage>
        <taxon>Bacteria</taxon>
        <taxon>Bacillati</taxon>
        <taxon>Cyanobacteriota</taxon>
        <taxon>Cyanophyceae</taxon>
        <taxon>Leptolyngbyales</taxon>
        <taxon>Leptolyngbyaceae</taxon>
        <taxon>Romeriopsis</taxon>
        <taxon>Romeriopsis navalis</taxon>
    </lineage>
</organism>
<evidence type="ECO:0000313" key="2">
    <source>
        <dbReference type="Proteomes" id="UP000625316"/>
    </source>
</evidence>
<sequence>MNPPSGQIARKAGRLRQNRLCEQLINVQGQVTQGVLNQLRVLATPAAHRDVSRLLGPNYCQLPAIYVQVDTRADRYVYQLTHAPHRWLVVLYERDQYVGYAIWDEPRADE</sequence>
<protein>
    <submittedName>
        <fullName evidence="1">Uncharacterized protein</fullName>
    </submittedName>
</protein>
<proteinExistence type="predicted"/>
<name>A0A928VHM6_9CYAN</name>
<gene>
    <name evidence="1" type="ORF">IQ266_01930</name>
</gene>
<accession>A0A928VHM6</accession>
<keyword evidence="2" id="KW-1185">Reference proteome</keyword>
<dbReference type="EMBL" id="JADEXQ010000004">
    <property type="protein sequence ID" value="MBE9028515.1"/>
    <property type="molecule type" value="Genomic_DNA"/>
</dbReference>
<comment type="caution">
    <text evidence="1">The sequence shown here is derived from an EMBL/GenBank/DDBJ whole genome shotgun (WGS) entry which is preliminary data.</text>
</comment>
<dbReference type="Proteomes" id="UP000625316">
    <property type="component" value="Unassembled WGS sequence"/>
</dbReference>
<reference evidence="1" key="1">
    <citation type="submission" date="2020-10" db="EMBL/GenBank/DDBJ databases">
        <authorList>
            <person name="Castelo-Branco R."/>
            <person name="Eusebio N."/>
            <person name="Adriana R."/>
            <person name="Vieira A."/>
            <person name="Brugerolle De Fraissinette N."/>
            <person name="Rezende De Castro R."/>
            <person name="Schneider M.P."/>
            <person name="Vasconcelos V."/>
            <person name="Leao P.N."/>
        </authorList>
    </citation>
    <scope>NUCLEOTIDE SEQUENCE</scope>
    <source>
        <strain evidence="1">LEGE 11480</strain>
    </source>
</reference>
<dbReference type="AlphaFoldDB" id="A0A928VHM6"/>
<evidence type="ECO:0000313" key="1">
    <source>
        <dbReference type="EMBL" id="MBE9028515.1"/>
    </source>
</evidence>